<name>A0ABQ3N0Z4_9BACI</name>
<reference evidence="1 2" key="1">
    <citation type="journal article" date="2022" name="Int. J. Syst. Evol. Microbiol.">
        <title>Neobacillus kokaensis sp. nov., isolated from soil.</title>
        <authorList>
            <person name="Yuki K."/>
            <person name="Matsubara H."/>
            <person name="Yamaguchi S."/>
        </authorList>
    </citation>
    <scope>NUCLEOTIDE SEQUENCE [LARGE SCALE GENOMIC DNA]</scope>
    <source>
        <strain evidence="1 2">LOB 377</strain>
    </source>
</reference>
<dbReference type="RefSeq" id="WP_191270469.1">
    <property type="nucleotide sequence ID" value="NZ_BNDS01000003.1"/>
</dbReference>
<proteinExistence type="predicted"/>
<comment type="caution">
    <text evidence="1">The sequence shown here is derived from an EMBL/GenBank/DDBJ whole genome shotgun (WGS) entry which is preliminary data.</text>
</comment>
<dbReference type="Proteomes" id="UP000637074">
    <property type="component" value="Unassembled WGS sequence"/>
</dbReference>
<organism evidence="1 2">
    <name type="scientific">Neobacillus kokaensis</name>
    <dbReference type="NCBI Taxonomy" id="2759023"/>
    <lineage>
        <taxon>Bacteria</taxon>
        <taxon>Bacillati</taxon>
        <taxon>Bacillota</taxon>
        <taxon>Bacilli</taxon>
        <taxon>Bacillales</taxon>
        <taxon>Bacillaceae</taxon>
        <taxon>Neobacillus</taxon>
    </lineage>
</organism>
<gene>
    <name evidence="1" type="ORF">AM1BK_10730</name>
</gene>
<dbReference type="EMBL" id="BNDS01000003">
    <property type="protein sequence ID" value="GHH97530.1"/>
    <property type="molecule type" value="Genomic_DNA"/>
</dbReference>
<evidence type="ECO:0000313" key="2">
    <source>
        <dbReference type="Proteomes" id="UP000637074"/>
    </source>
</evidence>
<evidence type="ECO:0000313" key="1">
    <source>
        <dbReference type="EMBL" id="GHH97530.1"/>
    </source>
</evidence>
<keyword evidence="2" id="KW-1185">Reference proteome</keyword>
<accession>A0ABQ3N0Z4</accession>
<protein>
    <submittedName>
        <fullName evidence="1">Uncharacterized protein</fullName>
    </submittedName>
</protein>
<sequence length="80" mass="8997">MLDKINVKIGEILVEAGEINGKVRGILLEVREINTKIGGIYTKTRGNHLTHNIKPKINHTFSLTKTSTRGKLKYNKTLIL</sequence>